<dbReference type="EMBL" id="FORH01000011">
    <property type="protein sequence ID" value="SFK25012.1"/>
    <property type="molecule type" value="Genomic_DNA"/>
</dbReference>
<reference evidence="2" key="1">
    <citation type="submission" date="2016-10" db="EMBL/GenBank/DDBJ databases">
        <authorList>
            <person name="Varghese N."/>
            <person name="Submissions S."/>
        </authorList>
    </citation>
    <scope>NUCLEOTIDE SEQUENCE [LARGE SCALE GENOMIC DNA]</scope>
    <source>
        <strain evidence="2">DSM 26471</strain>
    </source>
</reference>
<sequence>MSPRNLLWRGMIKLRPIADDDPALDQSWLLQAMELAFDYADTHGGIGLTQTKALNRKFAHWMAENSPWPDYKAEELLRLNKVLNEWDVAPAMVVHDLMIVMKLGRHVKGKFQVSKKAKALASNRGAFFADLAETYLFRYNHARTVRSEFTAPGNWDIFLNIINVEAEVGLSEAHLVKTLYGIERQEIYDREYFDHAGFLFTHVLRPLNWIGFLAETRDGDKRSDKTYWKTPLWHSCLQLSTDEMVEVPPRH</sequence>
<gene>
    <name evidence="1" type="ORF">SAMN04487991_4218</name>
</gene>
<accession>A0A1I3XZS6</accession>
<name>A0A1I3XZS6_9RHOB</name>
<dbReference type="STRING" id="588602.SAMN04487991_4218"/>
<proteinExistence type="predicted"/>
<evidence type="ECO:0000313" key="1">
    <source>
        <dbReference type="EMBL" id="SFK25012.1"/>
    </source>
</evidence>
<dbReference type="AlphaFoldDB" id="A0A1I3XZS6"/>
<keyword evidence="2" id="KW-1185">Reference proteome</keyword>
<dbReference type="RefSeq" id="WP_245781279.1">
    <property type="nucleotide sequence ID" value="NZ_FORH01000011.1"/>
</dbReference>
<protein>
    <submittedName>
        <fullName evidence="1">Uncharacterized protein</fullName>
    </submittedName>
</protein>
<dbReference type="Proteomes" id="UP000199630">
    <property type="component" value="Unassembled WGS sequence"/>
</dbReference>
<organism evidence="1 2">
    <name type="scientific">Celeribacter neptunius</name>
    <dbReference type="NCBI Taxonomy" id="588602"/>
    <lineage>
        <taxon>Bacteria</taxon>
        <taxon>Pseudomonadati</taxon>
        <taxon>Pseudomonadota</taxon>
        <taxon>Alphaproteobacteria</taxon>
        <taxon>Rhodobacterales</taxon>
        <taxon>Roseobacteraceae</taxon>
        <taxon>Celeribacter</taxon>
    </lineage>
</organism>
<evidence type="ECO:0000313" key="2">
    <source>
        <dbReference type="Proteomes" id="UP000199630"/>
    </source>
</evidence>